<dbReference type="InterPro" id="IPR050445">
    <property type="entry name" value="Bact_polysacc_biosynth/exp"/>
</dbReference>
<comment type="subcellular location">
    <subcellularLocation>
        <location evidence="1">Cell inner membrane</location>
        <topology evidence="1">Multi-pass membrane protein</topology>
    </subcellularLocation>
</comment>
<dbReference type="Pfam" id="PF13614">
    <property type="entry name" value="AAA_31"/>
    <property type="match status" value="1"/>
</dbReference>
<evidence type="ECO:0000256" key="3">
    <source>
        <dbReference type="ARBA" id="ARBA00008883"/>
    </source>
</evidence>
<keyword evidence="10" id="KW-0418">Kinase</keyword>
<dbReference type="EC" id="2.7.10.2" evidence="4"/>
<dbReference type="InterPro" id="IPR003856">
    <property type="entry name" value="LPS_length_determ_N"/>
</dbReference>
<dbReference type="InterPro" id="IPR005702">
    <property type="entry name" value="Wzc-like_C"/>
</dbReference>
<dbReference type="PANTHER" id="PTHR32309:SF13">
    <property type="entry name" value="FERRIC ENTEROBACTIN TRANSPORT PROTEIN FEPE"/>
    <property type="match status" value="1"/>
</dbReference>
<feature type="transmembrane region" description="Helical" evidence="16">
    <location>
        <begin position="498"/>
        <end position="517"/>
    </location>
</feature>
<dbReference type="PANTHER" id="PTHR32309">
    <property type="entry name" value="TYROSINE-PROTEIN KINASE"/>
    <property type="match status" value="1"/>
</dbReference>
<dbReference type="Proteomes" id="UP000187261">
    <property type="component" value="Unassembled WGS sequence"/>
</dbReference>
<evidence type="ECO:0000256" key="12">
    <source>
        <dbReference type="ARBA" id="ARBA00022989"/>
    </source>
</evidence>
<keyword evidence="8 16" id="KW-0812">Transmembrane</keyword>
<dbReference type="GO" id="GO:0004715">
    <property type="term" value="F:non-membrane spanning protein tyrosine kinase activity"/>
    <property type="evidence" value="ECO:0007669"/>
    <property type="project" value="UniProtKB-EC"/>
</dbReference>
<keyword evidence="5" id="KW-1003">Cell membrane</keyword>
<evidence type="ECO:0000256" key="7">
    <source>
        <dbReference type="ARBA" id="ARBA00022679"/>
    </source>
</evidence>
<proteinExistence type="inferred from homology"/>
<dbReference type="GO" id="GO:0005886">
    <property type="term" value="C:plasma membrane"/>
    <property type="evidence" value="ECO:0007669"/>
    <property type="project" value="UniProtKB-SubCell"/>
</dbReference>
<dbReference type="RefSeq" id="WP_076783683.1">
    <property type="nucleotide sequence ID" value="NZ_FTPU01000025.1"/>
</dbReference>
<dbReference type="SUPFAM" id="SSF52540">
    <property type="entry name" value="P-loop containing nucleoside triphosphate hydrolases"/>
    <property type="match status" value="1"/>
</dbReference>
<sequence>MNNVNDNEAPIDLQDLIKPYLKRWYWFLIGFIVFVLLGIIYIKTTAPVYKIESTVLIKDAKKMSSASGDFGVLAGLGGFAGMGTNSIENELEIFKSRRIIEDVIKDLKLQVPLYSREKYYNVELYKDTAPFNIYVVNEKPDEELPKKPIDIKIEGDKITLFSKELKKDVVGSFNKTISLPYVNIIITKNPGFNQRKVKKMKMDDFFFTYSDIDGLVDDYQENLNVDLTDKDATVIGLSMNYSNKDKAKDFMNDLVNKYNLYATSDKNTESKKTKDFIDDRITLISKELGDVENQKEQFKIANDVVDIPTEAKMNLQIATEANKNQVENDTQIELTNILIKYINSPENQYQVIPTNIGIDNSAATSNISAYNKLVLDRNRMLENATPENPIVIEITREINSLKTALKESLYKTLNTLKINRQKIAGFENKAENKISEFPRQEKLFRSIERQQQIKENLFLLLLQKREEAAITLAITSDKARVVDYAYVEKKPVAPKKMIILLASALLGLALPFGLIYLKELLNNKLIDKHDLEKLSTASVLAEIPRVTSRENELIQHNDVSPLAESFRILVTNIRFMLPKKDGAKVIFVTSSVKGEGKTFVSVNLSLALATAQSKVLVIGSDIRNPQLQRYNPSMKGAKGLAEYLHGDVNDAHSIIHPSGFNPHCDFIYSGSIPPNPADLLQNGRYEQLLDAVKNDYQYIILDTAPLMLVTDSLLIADVADATVYVTRSEVTEKAYIEFANNQIDSLKIKNVGFVLNDVHKTNFGYGNKYGYGYQAEEKKWWQIFK</sequence>
<evidence type="ECO:0000256" key="4">
    <source>
        <dbReference type="ARBA" id="ARBA00011903"/>
    </source>
</evidence>
<name>A0A1U7Q041_9FLAO</name>
<evidence type="ECO:0000256" key="15">
    <source>
        <dbReference type="ARBA" id="ARBA00051245"/>
    </source>
</evidence>
<dbReference type="NCBIfam" id="TIGR01007">
    <property type="entry name" value="eps_fam"/>
    <property type="match status" value="1"/>
</dbReference>
<dbReference type="Gene3D" id="3.40.50.300">
    <property type="entry name" value="P-loop containing nucleotide triphosphate hydrolases"/>
    <property type="match status" value="1"/>
</dbReference>
<evidence type="ECO:0000256" key="8">
    <source>
        <dbReference type="ARBA" id="ARBA00022692"/>
    </source>
</evidence>
<dbReference type="EMBL" id="FTPU01000025">
    <property type="protein sequence ID" value="SIT97528.1"/>
    <property type="molecule type" value="Genomic_DNA"/>
</dbReference>
<feature type="domain" description="AAA" evidence="18">
    <location>
        <begin position="584"/>
        <end position="717"/>
    </location>
</feature>
<organism evidence="20 21">
    <name type="scientific">Epilithonimonas bovis DSM 19482</name>
    <dbReference type="NCBI Taxonomy" id="1121284"/>
    <lineage>
        <taxon>Bacteria</taxon>
        <taxon>Pseudomonadati</taxon>
        <taxon>Bacteroidota</taxon>
        <taxon>Flavobacteriia</taxon>
        <taxon>Flavobacteriales</taxon>
        <taxon>Weeksellaceae</taxon>
        <taxon>Chryseobacterium group</taxon>
        <taxon>Epilithonimonas</taxon>
    </lineage>
</organism>
<keyword evidence="13 16" id="KW-0472">Membrane</keyword>
<dbReference type="Pfam" id="PF13807">
    <property type="entry name" value="GNVR"/>
    <property type="match status" value="1"/>
</dbReference>
<keyword evidence="7" id="KW-0808">Transferase</keyword>
<keyword evidence="11" id="KW-0067">ATP-binding</keyword>
<evidence type="ECO:0000256" key="9">
    <source>
        <dbReference type="ARBA" id="ARBA00022741"/>
    </source>
</evidence>
<evidence type="ECO:0000256" key="10">
    <source>
        <dbReference type="ARBA" id="ARBA00022777"/>
    </source>
</evidence>
<keyword evidence="6" id="KW-0997">Cell inner membrane</keyword>
<feature type="domain" description="Tyrosine-protein kinase G-rich" evidence="19">
    <location>
        <begin position="443"/>
        <end position="519"/>
    </location>
</feature>
<evidence type="ECO:0000259" key="19">
    <source>
        <dbReference type="Pfam" id="PF13807"/>
    </source>
</evidence>
<accession>A0A1U7Q041</accession>
<evidence type="ECO:0000256" key="13">
    <source>
        <dbReference type="ARBA" id="ARBA00023136"/>
    </source>
</evidence>
<evidence type="ECO:0000313" key="20">
    <source>
        <dbReference type="EMBL" id="SIT97528.1"/>
    </source>
</evidence>
<feature type="domain" description="Polysaccharide chain length determinant N-terminal" evidence="17">
    <location>
        <begin position="11"/>
        <end position="107"/>
    </location>
</feature>
<evidence type="ECO:0000256" key="2">
    <source>
        <dbReference type="ARBA" id="ARBA00007316"/>
    </source>
</evidence>
<dbReference type="AlphaFoldDB" id="A0A1U7Q041"/>
<dbReference type="OrthoDB" id="9794577at2"/>
<keyword evidence="9" id="KW-0547">Nucleotide-binding</keyword>
<comment type="catalytic activity">
    <reaction evidence="15">
        <text>L-tyrosyl-[protein] + ATP = O-phospho-L-tyrosyl-[protein] + ADP + H(+)</text>
        <dbReference type="Rhea" id="RHEA:10596"/>
        <dbReference type="Rhea" id="RHEA-COMP:10136"/>
        <dbReference type="Rhea" id="RHEA-COMP:20101"/>
        <dbReference type="ChEBI" id="CHEBI:15378"/>
        <dbReference type="ChEBI" id="CHEBI:30616"/>
        <dbReference type="ChEBI" id="CHEBI:46858"/>
        <dbReference type="ChEBI" id="CHEBI:61978"/>
        <dbReference type="ChEBI" id="CHEBI:456216"/>
        <dbReference type="EC" id="2.7.10.2"/>
    </reaction>
</comment>
<dbReference type="STRING" id="1121284.SAMN05660493_02248"/>
<comment type="similarity">
    <text evidence="3">Belongs to the etk/wzc family.</text>
</comment>
<evidence type="ECO:0000256" key="16">
    <source>
        <dbReference type="SAM" id="Phobius"/>
    </source>
</evidence>
<keyword evidence="21" id="KW-1185">Reference proteome</keyword>
<evidence type="ECO:0000256" key="1">
    <source>
        <dbReference type="ARBA" id="ARBA00004429"/>
    </source>
</evidence>
<evidence type="ECO:0000256" key="11">
    <source>
        <dbReference type="ARBA" id="ARBA00022840"/>
    </source>
</evidence>
<protein>
    <recommendedName>
        <fullName evidence="4">non-specific protein-tyrosine kinase</fullName>
        <ecNumber evidence="4">2.7.10.2</ecNumber>
    </recommendedName>
</protein>
<evidence type="ECO:0000259" key="18">
    <source>
        <dbReference type="Pfam" id="PF13614"/>
    </source>
</evidence>
<gene>
    <name evidence="20" type="ORF">SAMN05660493_02248</name>
</gene>
<dbReference type="InterPro" id="IPR025669">
    <property type="entry name" value="AAA_dom"/>
</dbReference>
<evidence type="ECO:0000256" key="14">
    <source>
        <dbReference type="ARBA" id="ARBA00023137"/>
    </source>
</evidence>
<dbReference type="Pfam" id="PF02706">
    <property type="entry name" value="Wzz"/>
    <property type="match status" value="1"/>
</dbReference>
<dbReference type="InterPro" id="IPR027417">
    <property type="entry name" value="P-loop_NTPase"/>
</dbReference>
<feature type="transmembrane region" description="Helical" evidence="16">
    <location>
        <begin position="24"/>
        <end position="42"/>
    </location>
</feature>
<reference evidence="21" key="1">
    <citation type="submission" date="2016-10" db="EMBL/GenBank/DDBJ databases">
        <authorList>
            <person name="Varghese N."/>
            <person name="Submissions S."/>
        </authorList>
    </citation>
    <scope>NUCLEOTIDE SEQUENCE [LARGE SCALE GENOMIC DNA]</scope>
    <source>
        <strain evidence="21">DSM 19482</strain>
    </source>
</reference>
<dbReference type="GO" id="GO:0005524">
    <property type="term" value="F:ATP binding"/>
    <property type="evidence" value="ECO:0007669"/>
    <property type="project" value="UniProtKB-KW"/>
</dbReference>
<dbReference type="InterPro" id="IPR032807">
    <property type="entry name" value="GNVR"/>
</dbReference>
<comment type="similarity">
    <text evidence="2">Belongs to the CpsD/CapB family.</text>
</comment>
<evidence type="ECO:0000256" key="5">
    <source>
        <dbReference type="ARBA" id="ARBA00022475"/>
    </source>
</evidence>
<keyword evidence="14" id="KW-0829">Tyrosine-protein kinase</keyword>
<evidence type="ECO:0000259" key="17">
    <source>
        <dbReference type="Pfam" id="PF02706"/>
    </source>
</evidence>
<evidence type="ECO:0000313" key="21">
    <source>
        <dbReference type="Proteomes" id="UP000187261"/>
    </source>
</evidence>
<evidence type="ECO:0000256" key="6">
    <source>
        <dbReference type="ARBA" id="ARBA00022519"/>
    </source>
</evidence>
<keyword evidence="12 16" id="KW-1133">Transmembrane helix</keyword>
<dbReference type="CDD" id="cd05387">
    <property type="entry name" value="BY-kinase"/>
    <property type="match status" value="1"/>
</dbReference>